<dbReference type="GO" id="GO:0016791">
    <property type="term" value="F:phosphatase activity"/>
    <property type="evidence" value="ECO:0007669"/>
    <property type="project" value="TreeGrafter"/>
</dbReference>
<dbReference type="SUPFAM" id="SSF56300">
    <property type="entry name" value="Metallo-dependent phosphatases"/>
    <property type="match status" value="1"/>
</dbReference>
<comment type="caution">
    <text evidence="3">The sequence shown here is derived from an EMBL/GenBank/DDBJ whole genome shotgun (WGS) entry which is preliminary data.</text>
</comment>
<sequence>MEMATRVHTIFMLVGSSECGKTTFAKEVMMPQLRLTDEARGLWTNVQYLSSDAIRQELLGYAYDKYEQLMLESSSHAFQLLFERLKLVTSFPINAEFVIVDTLGLAEDFRAKVRDIARDNHYHIEVVLFDYRRRNDYYASERSKKLITAHLNRLRKDVLPVLSREGYDKIHKVRAKDFYFPEERRANPEYRIAVENWNEYAASVLPRDAEYIVIGDVHECVADLQGLLTDFGYRIEGGRMVPTDKVRDAKVILVGDWIDKGKHTREIVEFLHRNREHFLFVLGNHENFVLKYMNGEIKGADAQLTDAYFDSIPALQADKVLYGKFAELAEASRPFYRHIGGDGRSSYYVTHAPCRSVHIGKLEAESLRRQRNFRLDRALAAEDQLHFLREEATGNHPYHLFGHVAAKQAFRIKNKIHLDTGCAHGNLLTGVRMSYKPFFKSRKSQTAAFHEELPTLFREERKVKLLELDAESVRRLRYCARHRINYISGTMSPADKDLDAGELESLRKGLAYFAERGVSEVVLQPKYMGSRCNVYLHRDIEQCRAVSRNGYQVKAVDMLPIYERLQRKFGPYMSERGIAMLVLDGELLPWKALGEGLIERQFRPIGKALETELDFLKTHGFEKALGELVETWENSGFEQDQHHATKEALNEKYGTHQYQTYKFVRGIRDTRVPLAQHEAAFEVYRRQLELYAGDAEIVYKPFALLKEVGENGDERLPDDKTSVNYRFVSDDEYMVLDLENPAAYADAEAFFSRLTVENGMEGIVIKPELEHPGTVPYMKVRNPGYLSIIYGYDYKFPHKYGKLIKQKNIAPKLRTSLSEHRLGKQMLAIKLSDIEPENESFNQIAANLLFEVAREKEMDPRL</sequence>
<dbReference type="InterPro" id="IPR027417">
    <property type="entry name" value="P-loop_NTPase"/>
</dbReference>
<evidence type="ECO:0000259" key="2">
    <source>
        <dbReference type="Pfam" id="PF16542"/>
    </source>
</evidence>
<proteinExistence type="predicted"/>
<dbReference type="PANTHER" id="PTHR42850:SF4">
    <property type="entry name" value="ZINC-DEPENDENT ENDOPOLYPHOSPHATASE"/>
    <property type="match status" value="1"/>
</dbReference>
<dbReference type="PANTHER" id="PTHR42850">
    <property type="entry name" value="METALLOPHOSPHOESTERASE"/>
    <property type="match status" value="1"/>
</dbReference>
<protein>
    <submittedName>
        <fullName evidence="3">Metallophosphoesterase</fullName>
    </submittedName>
</protein>
<dbReference type="Proteomes" id="UP001153404">
    <property type="component" value="Unassembled WGS sequence"/>
</dbReference>
<dbReference type="EMBL" id="JAPDIA010000003">
    <property type="protein sequence ID" value="MDG0809475.1"/>
    <property type="molecule type" value="Genomic_DNA"/>
</dbReference>
<keyword evidence="4" id="KW-1185">Reference proteome</keyword>
<dbReference type="InterPro" id="IPR032380">
    <property type="entry name" value="PNKP_ligase_dom"/>
</dbReference>
<dbReference type="AlphaFoldDB" id="A0A9X4KRC3"/>
<dbReference type="InterPro" id="IPR029052">
    <property type="entry name" value="Metallo-depent_PP-like"/>
</dbReference>
<feature type="domain" description="Calcineurin-like phosphoesterase" evidence="1">
    <location>
        <begin position="212"/>
        <end position="403"/>
    </location>
</feature>
<dbReference type="Gene3D" id="3.60.21.10">
    <property type="match status" value="1"/>
</dbReference>
<feature type="domain" description="Polynucleotide kinase-phosphatase ligase" evidence="2">
    <location>
        <begin position="482"/>
        <end position="828"/>
    </location>
</feature>
<organism evidence="3 4">
    <name type="scientific">Cohnella rhizosphaerae</name>
    <dbReference type="NCBI Taxonomy" id="1457232"/>
    <lineage>
        <taxon>Bacteria</taxon>
        <taxon>Bacillati</taxon>
        <taxon>Bacillota</taxon>
        <taxon>Bacilli</taxon>
        <taxon>Bacillales</taxon>
        <taxon>Paenibacillaceae</taxon>
        <taxon>Cohnella</taxon>
    </lineage>
</organism>
<evidence type="ECO:0000313" key="4">
    <source>
        <dbReference type="Proteomes" id="UP001153404"/>
    </source>
</evidence>
<dbReference type="Pfam" id="PF00149">
    <property type="entry name" value="Metallophos"/>
    <property type="match status" value="1"/>
</dbReference>
<dbReference type="InterPro" id="IPR004843">
    <property type="entry name" value="Calcineurin-like_PHP"/>
</dbReference>
<evidence type="ECO:0000313" key="3">
    <source>
        <dbReference type="EMBL" id="MDG0809475.1"/>
    </source>
</evidence>
<dbReference type="SUPFAM" id="SSF56091">
    <property type="entry name" value="DNA ligase/mRNA capping enzyme, catalytic domain"/>
    <property type="match status" value="1"/>
</dbReference>
<dbReference type="Gene3D" id="3.30.470.30">
    <property type="entry name" value="DNA ligase/mRNA capping enzyme"/>
    <property type="match status" value="2"/>
</dbReference>
<accession>A0A9X4KRC3</accession>
<gene>
    <name evidence="3" type="ORF">OMP40_09030</name>
</gene>
<dbReference type="Pfam" id="PF13671">
    <property type="entry name" value="AAA_33"/>
    <property type="match status" value="1"/>
</dbReference>
<reference evidence="3" key="1">
    <citation type="submission" date="2022-10" db="EMBL/GenBank/DDBJ databases">
        <title>Comparative genomic analysis of Cohnella hashimotonis sp. nov., isolated from the International Space Station.</title>
        <authorList>
            <person name="Simpson A."/>
            <person name="Venkateswaran K."/>
        </authorList>
    </citation>
    <scope>NUCLEOTIDE SEQUENCE</scope>
    <source>
        <strain evidence="3">DSM 28161</strain>
    </source>
</reference>
<dbReference type="RefSeq" id="WP_277530798.1">
    <property type="nucleotide sequence ID" value="NZ_JAPDIA010000003.1"/>
</dbReference>
<evidence type="ECO:0000259" key="1">
    <source>
        <dbReference type="Pfam" id="PF00149"/>
    </source>
</evidence>
<dbReference type="InterPro" id="IPR050126">
    <property type="entry name" value="Ap4A_hydrolase"/>
</dbReference>
<dbReference type="SUPFAM" id="SSF52540">
    <property type="entry name" value="P-loop containing nucleoside triphosphate hydrolases"/>
    <property type="match status" value="1"/>
</dbReference>
<dbReference type="GO" id="GO:0005737">
    <property type="term" value="C:cytoplasm"/>
    <property type="evidence" value="ECO:0007669"/>
    <property type="project" value="TreeGrafter"/>
</dbReference>
<name>A0A9X4KRC3_9BACL</name>
<dbReference type="Pfam" id="PF16542">
    <property type="entry name" value="PNKP_ligase"/>
    <property type="match status" value="1"/>
</dbReference>
<dbReference type="Gene3D" id="3.40.50.300">
    <property type="entry name" value="P-loop containing nucleotide triphosphate hydrolases"/>
    <property type="match status" value="1"/>
</dbReference>